<evidence type="ECO:0000313" key="4">
    <source>
        <dbReference type="Proteomes" id="UP000475249"/>
    </source>
</evidence>
<sequence>MKKLFIHHALFRLLSPLFSGTLVYLLILLINNNIGQVQESFLGQELYVCIGLAYVIQEYARLSLLVFERIGGSISFLAHLLLQIITSIGVCVLLVSLSMYLYFNYVLGYTPNARELLIFNSLFALITLIYVLLYKSHQFLYMVNTERINREVEAKKGIEADFAHFKKGINPRLLFESLEAILVIMKTEPEEAESLSDHFSAVYRYLLSKRVNELVPVSEEVEILKDHIKLFNHLPYRKVELRLADLKDSWTVPGSFLMLTEKIIRSTIPSESKRLKLNIDDKEDRIEFHYETEEVLNGGLDSSGLKDINRSYSFYSDRDIQLSEGVSYKTIKLPKLQLHESSHP</sequence>
<feature type="transmembrane region" description="Helical" evidence="1">
    <location>
        <begin position="9"/>
        <end position="30"/>
    </location>
</feature>
<gene>
    <name evidence="3" type="ORF">GTQ38_14655</name>
</gene>
<dbReference type="InterPro" id="IPR010559">
    <property type="entry name" value="Sig_transdc_His_kin_internal"/>
</dbReference>
<keyword evidence="3" id="KW-0808">Transferase</keyword>
<dbReference type="GO" id="GO:0016020">
    <property type="term" value="C:membrane"/>
    <property type="evidence" value="ECO:0007669"/>
    <property type="project" value="InterPro"/>
</dbReference>
<reference evidence="3 4" key="1">
    <citation type="submission" date="2020-01" db="EMBL/GenBank/DDBJ databases">
        <title>Bacteria diversity of Porities sp.</title>
        <authorList>
            <person name="Wang G."/>
        </authorList>
    </citation>
    <scope>NUCLEOTIDE SEQUENCE [LARGE SCALE GENOMIC DNA]</scope>
    <source>
        <strain evidence="3 4">R33</strain>
    </source>
</reference>
<comment type="caution">
    <text evidence="3">The sequence shown here is derived from an EMBL/GenBank/DDBJ whole genome shotgun (WGS) entry which is preliminary data.</text>
</comment>
<feature type="transmembrane region" description="Helical" evidence="1">
    <location>
        <begin position="115"/>
        <end position="133"/>
    </location>
</feature>
<dbReference type="Pfam" id="PF06580">
    <property type="entry name" value="His_kinase"/>
    <property type="match status" value="1"/>
</dbReference>
<evidence type="ECO:0000313" key="3">
    <source>
        <dbReference type="EMBL" id="NAS13255.1"/>
    </source>
</evidence>
<dbReference type="EMBL" id="WXYO01000006">
    <property type="protein sequence ID" value="NAS13255.1"/>
    <property type="molecule type" value="Genomic_DNA"/>
</dbReference>
<dbReference type="GO" id="GO:0000155">
    <property type="term" value="F:phosphorelay sensor kinase activity"/>
    <property type="evidence" value="ECO:0007669"/>
    <property type="project" value="InterPro"/>
</dbReference>
<proteinExistence type="predicted"/>
<feature type="domain" description="Signal transduction histidine kinase internal region" evidence="2">
    <location>
        <begin position="163"/>
        <end position="230"/>
    </location>
</feature>
<dbReference type="Proteomes" id="UP000475249">
    <property type="component" value="Unassembled WGS sequence"/>
</dbReference>
<dbReference type="AlphaFoldDB" id="A0A6L9EET5"/>
<organism evidence="3 4">
    <name type="scientific">Poritiphilus flavus</name>
    <dbReference type="NCBI Taxonomy" id="2697053"/>
    <lineage>
        <taxon>Bacteria</taxon>
        <taxon>Pseudomonadati</taxon>
        <taxon>Bacteroidota</taxon>
        <taxon>Flavobacteriia</taxon>
        <taxon>Flavobacteriales</taxon>
        <taxon>Flavobacteriaceae</taxon>
        <taxon>Poritiphilus</taxon>
    </lineage>
</organism>
<keyword evidence="3" id="KW-0418">Kinase</keyword>
<dbReference type="RefSeq" id="WP_161436293.1">
    <property type="nucleotide sequence ID" value="NZ_WXYO01000006.1"/>
</dbReference>
<feature type="transmembrane region" description="Helical" evidence="1">
    <location>
        <begin position="80"/>
        <end position="103"/>
    </location>
</feature>
<evidence type="ECO:0000259" key="2">
    <source>
        <dbReference type="Pfam" id="PF06580"/>
    </source>
</evidence>
<accession>A0A6L9EET5</accession>
<keyword evidence="4" id="KW-1185">Reference proteome</keyword>
<name>A0A6L9EET5_9FLAO</name>
<keyword evidence="1" id="KW-0812">Transmembrane</keyword>
<protein>
    <submittedName>
        <fullName evidence="3">Histidine kinase</fullName>
    </submittedName>
</protein>
<keyword evidence="1" id="KW-1133">Transmembrane helix</keyword>
<keyword evidence="1" id="KW-0472">Membrane</keyword>
<evidence type="ECO:0000256" key="1">
    <source>
        <dbReference type="SAM" id="Phobius"/>
    </source>
</evidence>